<dbReference type="VEuPathDB" id="FungiDB:DFL_001026"/>
<dbReference type="InterPro" id="IPR009880">
    <property type="entry name" value="Glyoxal_oxidase_N"/>
</dbReference>
<protein>
    <recommendedName>
        <fullName evidence="7">Glyoxal oxidase N-terminal domain-containing protein</fullName>
    </recommendedName>
</protein>
<dbReference type="OrthoDB" id="2019572at2759"/>
<dbReference type="InterPro" id="IPR014756">
    <property type="entry name" value="Ig_E-set"/>
</dbReference>
<dbReference type="Pfam" id="PF07250">
    <property type="entry name" value="Glyoxal_oxid_N"/>
    <property type="match status" value="1"/>
</dbReference>
<dbReference type="Proteomes" id="UP000283090">
    <property type="component" value="Unassembled WGS sequence"/>
</dbReference>
<proteinExistence type="predicted"/>
<dbReference type="Gene3D" id="2.130.10.80">
    <property type="entry name" value="Galactose oxidase/kelch, beta-propeller"/>
    <property type="match status" value="1"/>
</dbReference>
<dbReference type="EMBL" id="SAEB01000001">
    <property type="protein sequence ID" value="RVD90043.1"/>
    <property type="molecule type" value="Genomic_DNA"/>
</dbReference>
<comment type="caution">
    <text evidence="5">The sequence shown here is derived from an EMBL/GenBank/DDBJ whole genome shotgun (WGS) entry which is preliminary data.</text>
</comment>
<gene>
    <name evidence="5" type="ORF">DFL_001026</name>
</gene>
<reference evidence="5 6" key="1">
    <citation type="submission" date="2019-01" db="EMBL/GenBank/DDBJ databases">
        <title>Intercellular communication is required for trap formation in the nematode-trapping fungus Duddingtonia flagrans.</title>
        <authorList>
            <person name="Youssar L."/>
            <person name="Wernet V."/>
            <person name="Hensel N."/>
            <person name="Hildebrandt H.-G."/>
            <person name="Fischer R."/>
        </authorList>
    </citation>
    <scope>NUCLEOTIDE SEQUENCE [LARGE SCALE GENOMIC DNA]</scope>
    <source>
        <strain evidence="5 6">CBS H-5679</strain>
    </source>
</reference>
<dbReference type="SUPFAM" id="SSF50965">
    <property type="entry name" value="Galactose oxidase, central domain"/>
    <property type="match status" value="1"/>
</dbReference>
<dbReference type="InterPro" id="IPR036861">
    <property type="entry name" value="Endochitinase-like_sf"/>
</dbReference>
<dbReference type="InterPro" id="IPR015202">
    <property type="entry name" value="GO-like_E_set"/>
</dbReference>
<dbReference type="InterPro" id="IPR013783">
    <property type="entry name" value="Ig-like_fold"/>
</dbReference>
<evidence type="ECO:0000259" key="4">
    <source>
        <dbReference type="Pfam" id="PF09118"/>
    </source>
</evidence>
<feature type="domain" description="Glyoxal oxidase N-terminal" evidence="3">
    <location>
        <begin position="91"/>
        <end position="361"/>
    </location>
</feature>
<keyword evidence="1" id="KW-0147">Chitin-binding</keyword>
<dbReference type="Pfam" id="PF09118">
    <property type="entry name" value="GO-like_E_set"/>
    <property type="match status" value="1"/>
</dbReference>
<name>A0A437AFY3_ARTFL</name>
<dbReference type="InterPro" id="IPR011043">
    <property type="entry name" value="Gal_Oxase/kelch_b-propeller"/>
</dbReference>
<evidence type="ECO:0000313" key="6">
    <source>
        <dbReference type="Proteomes" id="UP000283090"/>
    </source>
</evidence>
<evidence type="ECO:0000313" key="5">
    <source>
        <dbReference type="EMBL" id="RVD90043.1"/>
    </source>
</evidence>
<dbReference type="PANTHER" id="PTHR32208">
    <property type="entry name" value="SECRETED PROTEIN-RELATED"/>
    <property type="match status" value="1"/>
</dbReference>
<dbReference type="PANTHER" id="PTHR32208:SF21">
    <property type="entry name" value="LOW QUALITY PROTEIN: ALDEHYDE OXIDASE GLOX-LIKE"/>
    <property type="match status" value="1"/>
</dbReference>
<accession>A0A437AFY3</accession>
<dbReference type="SUPFAM" id="SSF81296">
    <property type="entry name" value="E set domains"/>
    <property type="match status" value="1"/>
</dbReference>
<dbReference type="GO" id="GO:0008061">
    <property type="term" value="F:chitin binding"/>
    <property type="evidence" value="ECO:0007669"/>
    <property type="project" value="UniProtKB-KW"/>
</dbReference>
<dbReference type="SUPFAM" id="SSF57016">
    <property type="entry name" value="Plant lectins/antimicrobial peptides"/>
    <property type="match status" value="1"/>
</dbReference>
<evidence type="ECO:0000259" key="3">
    <source>
        <dbReference type="Pfam" id="PF07250"/>
    </source>
</evidence>
<evidence type="ECO:0000256" key="1">
    <source>
        <dbReference type="ARBA" id="ARBA00022669"/>
    </source>
</evidence>
<dbReference type="AlphaFoldDB" id="A0A437AFY3"/>
<dbReference type="GeneID" id="93583337"/>
<dbReference type="RefSeq" id="XP_067495587.1">
    <property type="nucleotide sequence ID" value="XM_067629581.1"/>
</dbReference>
<dbReference type="InterPro" id="IPR037293">
    <property type="entry name" value="Gal_Oxidase_central_sf"/>
</dbReference>
<dbReference type="Gene3D" id="3.30.60.10">
    <property type="entry name" value="Endochitinase-like"/>
    <property type="match status" value="1"/>
</dbReference>
<organism evidence="5 6">
    <name type="scientific">Arthrobotrys flagrans</name>
    <name type="common">Nematode-trapping fungus</name>
    <name type="synonym">Trichothecium flagrans</name>
    <dbReference type="NCBI Taxonomy" id="97331"/>
    <lineage>
        <taxon>Eukaryota</taxon>
        <taxon>Fungi</taxon>
        <taxon>Dikarya</taxon>
        <taxon>Ascomycota</taxon>
        <taxon>Pezizomycotina</taxon>
        <taxon>Orbiliomycetes</taxon>
        <taxon>Orbiliales</taxon>
        <taxon>Orbiliaceae</taxon>
        <taxon>Arthrobotrys</taxon>
    </lineage>
</organism>
<keyword evidence="6" id="KW-1185">Reference proteome</keyword>
<dbReference type="Gene3D" id="2.60.40.10">
    <property type="entry name" value="Immunoglobulins"/>
    <property type="match status" value="1"/>
</dbReference>
<keyword evidence="2" id="KW-0732">Signal</keyword>
<evidence type="ECO:0000256" key="2">
    <source>
        <dbReference type="ARBA" id="ARBA00022729"/>
    </source>
</evidence>
<feature type="domain" description="Galactose oxidase-like Early set" evidence="4">
    <location>
        <begin position="370"/>
        <end position="426"/>
    </location>
</feature>
<sequence length="539" mass="58800">MYGFCGTTDDHCGVGCQSGGCIGASVSPAPGPAPARRGSGTFFNVVGEVGVPAMHAALVPIGKVVFLDKVENYSQLGLRNGQYAYPSEFDPNTLASRRWYVSAQILPDGRVSVASGGLNGLDPTVAANNNPTYEIHSSGGITNGRSIRMDILVKAQPYYMYPFIHTLKDGNLFIFISKFAQIFNVEQNAVVRQLPDLPGEYRTYPNTGTSILLPISSADGYKSRVLVCGGGAYQDITSPTDASCGRIVADDPGAQWTLESMPQGRVMVDGLLLADAEVLLINGEGPTLSPLIYDPNAHQGQRFTEYPGSPIPRLYHSVASMFLDGSVLVAGSNTVEQLILQPNGQHPFVTDFRVEHWAPPYLLGGNVNRRPRNIRLATKMLAPGGTYTLEFDAIGDSRGVKVALYHGVFATHPLHMGHRMVFLDNSGFRTVPKQFDLALWLNRLNYLNTKASHTHRVLLHEFKVVASHSGNRSAVPVSEEWTPPSSLLVSDVQFQGWDANDWNGMKSECLRMQMLYVRCQTKFPTAIVSEMGLGDELFM</sequence>
<dbReference type="STRING" id="97331.A0A437AFY3"/>
<evidence type="ECO:0008006" key="7">
    <source>
        <dbReference type="Google" id="ProtNLM"/>
    </source>
</evidence>